<evidence type="ECO:0008006" key="3">
    <source>
        <dbReference type="Google" id="ProtNLM"/>
    </source>
</evidence>
<gene>
    <name evidence="1" type="ORF">EDD29_2889</name>
</gene>
<name>A0A3N1CVP8_9ACTN</name>
<sequence>MAWERVEKAIRAADPASTAAVVAGLDAADRKEVGARLPGLLRELAKDPWGCDRSSGALRAAGAGCLAGAAAAAAWLHRRELRTPMWREPGEEEDTSRAVLSVLEGRPRVWRLDLAARLAARLRPSELQNWNADRIPWEVSAGLLRAEGEPPPATEAFAAGWLRFREAEPAAADPFFPVLVPVLFAADALGPILLEDAPFADPDPFEESASRGLAEEIVALVAREDLLEGCVRRLLRGGEGRAVAWYVGLHERLAPIAAESAGRLRDYLRLLPAAALPVAEAAFAQIRVVDAAAPLAEEAFAEAAGALLFRPERKLLRSTLGWLDRTAAGRERATVAAAVAAFAIEHPDTRERAVRLVLKHKDAVDPRTAQEVREASAELPAPLREKVAAAYGGAAEPVRAEAPVLYPVAPRELDPPIASPAGLLPELIAYLHESDDVGPWPEAERLIAGLVAHGGGVFREVRAYAEKERPWLLRKDAHGHMEGVELVFNALVRDRPRGTLDDELRTRLAKAGRASSSPAPARFLRRRFLEAALHLGDPVLLATPTSSTGHVDPEVFAARLRALEEAGAEPGPVDLAQGLLRLPRGTGPLPALAGLGSPAAKTARAWLAADGLPDPDTAFASAVAERLDGFVTRSSPRFPAALRYPEPPEPLAEAAPLLEAKPWFFEFQATATWWPSLLPSHRELTAAHLLGQLRNWPERRLGQGTAALGLADATGPTGRATAAVLLFALSSQHAPERAGALDAVISFAAQDALPAADLGAQLGMFAESGDIVLSRVVRGLSEAARAGVPLWPLFAEAVPALLPAAGTSPARGLNDLLSLATRTAETHGIRTPLPALTTWTPTSRTSRTAKEAATLHATLTAP</sequence>
<comment type="caution">
    <text evidence="1">The sequence shown here is derived from an EMBL/GenBank/DDBJ whole genome shotgun (WGS) entry which is preliminary data.</text>
</comment>
<evidence type="ECO:0000313" key="1">
    <source>
        <dbReference type="EMBL" id="ROO85346.1"/>
    </source>
</evidence>
<organism evidence="1 2">
    <name type="scientific">Actinocorallia herbida</name>
    <dbReference type="NCBI Taxonomy" id="58109"/>
    <lineage>
        <taxon>Bacteria</taxon>
        <taxon>Bacillati</taxon>
        <taxon>Actinomycetota</taxon>
        <taxon>Actinomycetes</taxon>
        <taxon>Streptosporangiales</taxon>
        <taxon>Thermomonosporaceae</taxon>
        <taxon>Actinocorallia</taxon>
    </lineage>
</organism>
<dbReference type="Proteomes" id="UP000272400">
    <property type="component" value="Unassembled WGS sequence"/>
</dbReference>
<protein>
    <recommendedName>
        <fullName evidence="3">Secreted protein</fullName>
    </recommendedName>
</protein>
<keyword evidence="2" id="KW-1185">Reference proteome</keyword>
<reference evidence="1 2" key="1">
    <citation type="submission" date="2018-11" db="EMBL/GenBank/DDBJ databases">
        <title>Sequencing the genomes of 1000 actinobacteria strains.</title>
        <authorList>
            <person name="Klenk H.-P."/>
        </authorList>
    </citation>
    <scope>NUCLEOTIDE SEQUENCE [LARGE SCALE GENOMIC DNA]</scope>
    <source>
        <strain evidence="1 2">DSM 44254</strain>
    </source>
</reference>
<proteinExistence type="predicted"/>
<evidence type="ECO:0000313" key="2">
    <source>
        <dbReference type="Proteomes" id="UP000272400"/>
    </source>
</evidence>
<accession>A0A3N1CVP8</accession>
<dbReference type="AlphaFoldDB" id="A0A3N1CVP8"/>
<dbReference type="EMBL" id="RJKE01000001">
    <property type="protein sequence ID" value="ROO85346.1"/>
    <property type="molecule type" value="Genomic_DNA"/>
</dbReference>